<dbReference type="Pfam" id="PF01370">
    <property type="entry name" value="Epimerase"/>
    <property type="match status" value="1"/>
</dbReference>
<dbReference type="InterPro" id="IPR013445">
    <property type="entry name" value="CDP_4_6_deHydtase"/>
</dbReference>
<evidence type="ECO:0000313" key="4">
    <source>
        <dbReference type="EMBL" id="PXF32380.1"/>
    </source>
</evidence>
<dbReference type="InterPro" id="IPR036291">
    <property type="entry name" value="NAD(P)-bd_dom_sf"/>
</dbReference>
<evidence type="ECO:0000256" key="2">
    <source>
        <dbReference type="ARBA" id="ARBA00007637"/>
    </source>
</evidence>
<organism evidence="4 5">
    <name type="scientific">Pokkaliibacter plantistimulans</name>
    <dbReference type="NCBI Taxonomy" id="1635171"/>
    <lineage>
        <taxon>Bacteria</taxon>
        <taxon>Pseudomonadati</taxon>
        <taxon>Pseudomonadota</taxon>
        <taxon>Gammaproteobacteria</taxon>
        <taxon>Oceanospirillales</taxon>
        <taxon>Balneatrichaceae</taxon>
        <taxon>Pokkaliibacter</taxon>
    </lineage>
</organism>
<sequence>MGVSPVANSGFWRGKRVLVTGHTGFKGSWLTLWLARMGAQVTGVALKAESQSLFVAADIKALCQDITLDIRDLNAVKNAVRQAEPDIVFHLAAQALVRESYRQPVDTSSTNIVGTVNVLEALRGCPSVKSVLCITTDKVYHNREWPWPYRESDALGGHDIYSASKAACELMVSAYRSSFFAEKGISLVTARAGNVIGGGDWSADRLIPDAIRAWSHGDTVDIRRPDAVRPWQHVLDCLNGYLIYAEHLSHRQDCPQSLNFGPDAAGMATVREVISIASGIFDGARCRFHEQPEGPHEAGLLMLDPSLARQSLGVHNHWRLEQTLNRTMLWYKRYYAGESARALCEADIAELEAAWRP</sequence>
<dbReference type="Gene3D" id="3.40.50.720">
    <property type="entry name" value="NAD(P)-binding Rossmann-like Domain"/>
    <property type="match status" value="1"/>
</dbReference>
<dbReference type="EMBL" id="LAPT01000020">
    <property type="protein sequence ID" value="PXF32380.1"/>
    <property type="molecule type" value="Genomic_DNA"/>
</dbReference>
<comment type="pathway">
    <text evidence="1">Bacterial outer membrane biogenesis; LPS O-antigen biosynthesis.</text>
</comment>
<dbReference type="NCBIfam" id="TIGR02622">
    <property type="entry name" value="CDP_4_6_dhtase"/>
    <property type="match status" value="1"/>
</dbReference>
<dbReference type="SUPFAM" id="SSF51735">
    <property type="entry name" value="NAD(P)-binding Rossmann-fold domains"/>
    <property type="match status" value="1"/>
</dbReference>
<comment type="similarity">
    <text evidence="2">Belongs to the NAD(P)-dependent epimerase/dehydratase family.</text>
</comment>
<dbReference type="PANTHER" id="PTHR43000">
    <property type="entry name" value="DTDP-D-GLUCOSE 4,6-DEHYDRATASE-RELATED"/>
    <property type="match status" value="1"/>
</dbReference>
<feature type="domain" description="NAD-dependent epimerase/dehydratase" evidence="3">
    <location>
        <begin position="17"/>
        <end position="249"/>
    </location>
</feature>
<evidence type="ECO:0000256" key="1">
    <source>
        <dbReference type="ARBA" id="ARBA00005125"/>
    </source>
</evidence>
<comment type="caution">
    <text evidence="4">The sequence shown here is derived from an EMBL/GenBank/DDBJ whole genome shotgun (WGS) entry which is preliminary data.</text>
</comment>
<dbReference type="InterPro" id="IPR001509">
    <property type="entry name" value="Epimerase_deHydtase"/>
</dbReference>
<reference evidence="4 5" key="1">
    <citation type="submission" date="2015-03" db="EMBL/GenBank/DDBJ databases">
        <authorList>
            <person name="Krishnan R."/>
            <person name="Midha S."/>
            <person name="Patil P.B."/>
            <person name="Rameshkumar N."/>
        </authorList>
    </citation>
    <scope>NUCLEOTIDE SEQUENCE [LARGE SCALE GENOMIC DNA]</scope>
    <source>
        <strain evidence="4 5">L1E11</strain>
    </source>
</reference>
<name>A0ABX5M0D0_9GAMM</name>
<evidence type="ECO:0000259" key="3">
    <source>
        <dbReference type="Pfam" id="PF01370"/>
    </source>
</evidence>
<gene>
    <name evidence="4" type="ORF">WH50_04615</name>
</gene>
<evidence type="ECO:0000313" key="5">
    <source>
        <dbReference type="Proteomes" id="UP000248090"/>
    </source>
</evidence>
<keyword evidence="5" id="KW-1185">Reference proteome</keyword>
<proteinExistence type="inferred from homology"/>
<protein>
    <submittedName>
        <fullName evidence="4">CDP-glucose 4,6-dehydratase</fullName>
    </submittedName>
</protein>
<dbReference type="Proteomes" id="UP000248090">
    <property type="component" value="Unassembled WGS sequence"/>
</dbReference>
<dbReference type="RefSeq" id="WP_110186265.1">
    <property type="nucleotide sequence ID" value="NZ_CP177354.1"/>
</dbReference>
<dbReference type="Gene3D" id="3.90.25.10">
    <property type="entry name" value="UDP-galactose 4-epimerase, domain 1"/>
    <property type="match status" value="1"/>
</dbReference>
<accession>A0ABX5M0D0</accession>